<dbReference type="GO" id="GO:0004471">
    <property type="term" value="F:malate dehydrogenase (decarboxylating) (NAD+) activity"/>
    <property type="evidence" value="ECO:0007669"/>
    <property type="project" value="TreeGrafter"/>
</dbReference>
<accession>A0A9W9RTU2</accession>
<dbReference type="Proteomes" id="UP001148299">
    <property type="component" value="Unassembled WGS sequence"/>
</dbReference>
<keyword evidence="4" id="KW-0520">NAD</keyword>
<comment type="caution">
    <text evidence="11">The sequence shown here is derived from an EMBL/GenBank/DDBJ whole genome shotgun (WGS) entry which is preliminary data.</text>
</comment>
<dbReference type="Gene3D" id="3.40.50.720">
    <property type="entry name" value="NAD(P)-binding Rossmann-like Domain"/>
    <property type="match status" value="1"/>
</dbReference>
<dbReference type="PANTHER" id="PTHR23406">
    <property type="entry name" value="MALIC ENZYME-RELATED"/>
    <property type="match status" value="1"/>
</dbReference>
<evidence type="ECO:0000256" key="2">
    <source>
        <dbReference type="ARBA" id="ARBA00008785"/>
    </source>
</evidence>
<evidence type="ECO:0000256" key="4">
    <source>
        <dbReference type="ARBA" id="ARBA00023027"/>
    </source>
</evidence>
<dbReference type="CDD" id="cd05312">
    <property type="entry name" value="NAD_bind_1_malic_enz"/>
    <property type="match status" value="1"/>
</dbReference>
<keyword evidence="3 7" id="KW-0479">Metal-binding</keyword>
<dbReference type="EMBL" id="JAPZBR010000001">
    <property type="protein sequence ID" value="KAJ5366275.1"/>
    <property type="molecule type" value="Genomic_DNA"/>
</dbReference>
<protein>
    <recommendedName>
        <fullName evidence="8">Malic enzyme</fullName>
    </recommendedName>
</protein>
<dbReference type="PRINTS" id="PR00072">
    <property type="entry name" value="MALOXRDTASE"/>
</dbReference>
<evidence type="ECO:0000259" key="10">
    <source>
        <dbReference type="SMART" id="SM01274"/>
    </source>
</evidence>
<dbReference type="FunFam" id="3.40.50.720:FF:000055">
    <property type="entry name" value="NAD-dependent malic enzyme"/>
    <property type="match status" value="1"/>
</dbReference>
<dbReference type="PANTHER" id="PTHR23406:SF34">
    <property type="entry name" value="NAD-DEPENDENT MALIC ENZYME, MITOCHONDRIAL"/>
    <property type="match status" value="1"/>
</dbReference>
<evidence type="ECO:0000256" key="5">
    <source>
        <dbReference type="PIRSR" id="PIRSR000106-1"/>
    </source>
</evidence>
<evidence type="ECO:0000256" key="7">
    <source>
        <dbReference type="PIRSR" id="PIRSR000106-3"/>
    </source>
</evidence>
<dbReference type="InterPro" id="IPR037062">
    <property type="entry name" value="Malic_N_dom_sf"/>
</dbReference>
<feature type="binding site" evidence="6">
    <location>
        <position position="351"/>
    </location>
    <ligand>
        <name>(S)-malate</name>
        <dbReference type="ChEBI" id="CHEBI:15589"/>
    </ligand>
</feature>
<feature type="binding site" evidence="6">
    <location>
        <position position="395"/>
    </location>
    <ligand>
        <name>(S)-malate</name>
        <dbReference type="ChEBI" id="CHEBI:15589"/>
    </ligand>
</feature>
<comment type="cofactor">
    <cofactor evidence="1">
        <name>Mn(2+)</name>
        <dbReference type="ChEBI" id="CHEBI:29035"/>
    </cofactor>
</comment>
<dbReference type="GO" id="GO:0046872">
    <property type="term" value="F:metal ion binding"/>
    <property type="evidence" value="ECO:0007669"/>
    <property type="project" value="UniProtKB-KW"/>
</dbReference>
<feature type="active site" description="Proton acceptor" evidence="5">
    <location>
        <position position="96"/>
    </location>
</feature>
<keyword evidence="12" id="KW-1185">Reference proteome</keyword>
<dbReference type="InterPro" id="IPR046346">
    <property type="entry name" value="Aminoacid_DH-like_N_sf"/>
</dbReference>
<dbReference type="GO" id="GO:0006108">
    <property type="term" value="P:malate metabolic process"/>
    <property type="evidence" value="ECO:0007669"/>
    <property type="project" value="TreeGrafter"/>
</dbReference>
<proteinExistence type="inferred from homology"/>
<reference evidence="11" key="2">
    <citation type="journal article" date="2023" name="IMA Fungus">
        <title>Comparative genomic study of the Penicillium genus elucidates a diverse pangenome and 15 lateral gene transfer events.</title>
        <authorList>
            <person name="Petersen C."/>
            <person name="Sorensen T."/>
            <person name="Nielsen M.R."/>
            <person name="Sondergaard T.E."/>
            <person name="Sorensen J.L."/>
            <person name="Fitzpatrick D.A."/>
            <person name="Frisvad J.C."/>
            <person name="Nielsen K.L."/>
        </authorList>
    </citation>
    <scope>NUCLEOTIDE SEQUENCE</scope>
    <source>
        <strain evidence="11">IBT 35675</strain>
    </source>
</reference>
<feature type="binding site" evidence="7">
    <location>
        <position position="183"/>
    </location>
    <ligand>
        <name>a divalent metal cation</name>
        <dbReference type="ChEBI" id="CHEBI:60240"/>
    </ligand>
</feature>
<feature type="domain" description="Malic enzyme NAD-binding" evidence="9">
    <location>
        <begin position="207"/>
        <end position="464"/>
    </location>
</feature>
<dbReference type="AlphaFoldDB" id="A0A9W9RTU2"/>
<dbReference type="NCBIfam" id="NF010052">
    <property type="entry name" value="PRK13529.1"/>
    <property type="match status" value="1"/>
</dbReference>
<comment type="cofactor">
    <cofactor evidence="7">
        <name>Mg(2+)</name>
        <dbReference type="ChEBI" id="CHEBI:18420"/>
    </cofactor>
    <cofactor evidence="7">
        <name>Mn(2+)</name>
        <dbReference type="ChEBI" id="CHEBI:29035"/>
    </cofactor>
    <text evidence="7">Divalent metal cations. Prefers magnesium or manganese.</text>
</comment>
<evidence type="ECO:0000313" key="11">
    <source>
        <dbReference type="EMBL" id="KAJ5366275.1"/>
    </source>
</evidence>
<dbReference type="InterPro" id="IPR036291">
    <property type="entry name" value="NAD(P)-bd_dom_sf"/>
</dbReference>
<feature type="binding site" evidence="7">
    <location>
        <position position="206"/>
    </location>
    <ligand>
        <name>a divalent metal cation</name>
        <dbReference type="ChEBI" id="CHEBI:60240"/>
    </ligand>
</feature>
<dbReference type="PROSITE" id="PS00331">
    <property type="entry name" value="MALIC_ENZYMES"/>
    <property type="match status" value="1"/>
</dbReference>
<dbReference type="SMART" id="SM01274">
    <property type="entry name" value="malic"/>
    <property type="match status" value="1"/>
</dbReference>
<dbReference type="Gene3D" id="3.40.50.10380">
    <property type="entry name" value="Malic enzyme, N-terminal domain"/>
    <property type="match status" value="1"/>
</dbReference>
<dbReference type="GO" id="GO:0005829">
    <property type="term" value="C:cytosol"/>
    <property type="evidence" value="ECO:0007669"/>
    <property type="project" value="TreeGrafter"/>
</dbReference>
<dbReference type="Pfam" id="PF00390">
    <property type="entry name" value="malic"/>
    <property type="match status" value="2"/>
</dbReference>
<organism evidence="11 12">
    <name type="scientific">Penicillium brevicompactum</name>
    <dbReference type="NCBI Taxonomy" id="5074"/>
    <lineage>
        <taxon>Eukaryota</taxon>
        <taxon>Fungi</taxon>
        <taxon>Dikarya</taxon>
        <taxon>Ascomycota</taxon>
        <taxon>Pezizomycotina</taxon>
        <taxon>Eurotiomycetes</taxon>
        <taxon>Eurotiomycetidae</taxon>
        <taxon>Eurotiales</taxon>
        <taxon>Aspergillaceae</taxon>
        <taxon>Penicillium</taxon>
    </lineage>
</organism>
<feature type="domain" description="Malic enzyme N-terminal" evidence="10">
    <location>
        <begin position="1"/>
        <end position="197"/>
    </location>
</feature>
<dbReference type="GO" id="GO:0005739">
    <property type="term" value="C:mitochondrion"/>
    <property type="evidence" value="ECO:0007669"/>
    <property type="project" value="TreeGrafter"/>
</dbReference>
<dbReference type="InterPro" id="IPR012301">
    <property type="entry name" value="Malic_N_dom"/>
</dbReference>
<feature type="binding site" evidence="7">
    <location>
        <position position="182"/>
    </location>
    <ligand>
        <name>a divalent metal cation</name>
        <dbReference type="ChEBI" id="CHEBI:60240"/>
    </ligand>
</feature>
<dbReference type="SMART" id="SM00919">
    <property type="entry name" value="Malic_M"/>
    <property type="match status" value="1"/>
</dbReference>
<dbReference type="GO" id="GO:0051287">
    <property type="term" value="F:NAD binding"/>
    <property type="evidence" value="ECO:0007669"/>
    <property type="project" value="InterPro"/>
</dbReference>
<dbReference type="InterPro" id="IPR001891">
    <property type="entry name" value="Malic_OxRdtase"/>
</dbReference>
<evidence type="ECO:0000256" key="6">
    <source>
        <dbReference type="PIRSR" id="PIRSR000106-2"/>
    </source>
</evidence>
<dbReference type="Pfam" id="PF03949">
    <property type="entry name" value="Malic_M"/>
    <property type="match status" value="1"/>
</dbReference>
<feature type="active site" description="Proton donor" evidence="5">
    <location>
        <position position="6"/>
    </location>
</feature>
<gene>
    <name evidence="11" type="ORF">N7541_000216</name>
</gene>
<dbReference type="InterPro" id="IPR012302">
    <property type="entry name" value="Malic_NAD-bd"/>
</dbReference>
<evidence type="ECO:0000256" key="8">
    <source>
        <dbReference type="RuleBase" id="RU003426"/>
    </source>
</evidence>
<evidence type="ECO:0000259" key="9">
    <source>
        <dbReference type="SMART" id="SM00919"/>
    </source>
</evidence>
<reference evidence="11" key="1">
    <citation type="submission" date="2022-12" db="EMBL/GenBank/DDBJ databases">
        <authorList>
            <person name="Petersen C."/>
        </authorList>
    </citation>
    <scope>NUCLEOTIDE SEQUENCE</scope>
    <source>
        <strain evidence="11">IBT 35675</strain>
    </source>
</reference>
<dbReference type="SUPFAM" id="SSF53223">
    <property type="entry name" value="Aminoacid dehydrogenase-like, N-terminal domain"/>
    <property type="match status" value="1"/>
</dbReference>
<evidence type="ECO:0000313" key="12">
    <source>
        <dbReference type="Proteomes" id="UP001148299"/>
    </source>
</evidence>
<evidence type="ECO:0000256" key="3">
    <source>
        <dbReference type="ARBA" id="ARBA00022723"/>
    </source>
</evidence>
<comment type="similarity">
    <text evidence="2 8">Belongs to the malic enzymes family.</text>
</comment>
<dbReference type="SUPFAM" id="SSF51735">
    <property type="entry name" value="NAD(P)-binding Rossmann-fold domains"/>
    <property type="match status" value="1"/>
</dbReference>
<dbReference type="InterPro" id="IPR015884">
    <property type="entry name" value="Malic_enzyme_CS"/>
</dbReference>
<sequence>MFSVIYTPTEGDAIQNYSRLFRKPEGCFLNINDQERIDESLSAFGVVEDIDYIVVSDGEEVSYESTNLGELYLSRQQKILGIGDQGVGAILISVAKLVITTLCAGIHPSRQLPVVLDCGTDNEELLSDDLYLGLRQHRERGQKYDDFVDKFVQAARKRFPKAYIHLYVKPFQWSNNTNQLSEDFGLSNARRILNRYQSQIPCFNDDIQGTGCVTLAAMLAALQVSSVKLEDVRVVIFGSGTAGIGIADQIAETIATETNKSKDDASKQIWCIDKPGLLVKSLDQKLTDGQRSFARDDKDWSDNERDLQSVIKKVQPHVLIGTSTKPGAFTEDSIREMARHVERPIVFPLSNPTRLHEAKPDDLYKWTEGKALVATGSPFEPVNYKGTEYEIAECNNSTCFPGIGLGAVLSQCRLMSKKMLVAAVEALKAESPALKDSNKPLLPDVQNVREISVNIAAAVIKCAVEEGLAQQDGIPDNDSELREWIQAQMWEAGYRPLVGEK</sequence>
<dbReference type="PIRSF" id="PIRSF000106">
    <property type="entry name" value="ME"/>
    <property type="match status" value="1"/>
</dbReference>
<evidence type="ECO:0000256" key="1">
    <source>
        <dbReference type="ARBA" id="ARBA00001936"/>
    </source>
</evidence>
<keyword evidence="8" id="KW-0560">Oxidoreductase</keyword>
<name>A0A9W9RTU2_PENBR</name>